<dbReference type="InterPro" id="IPR023997">
    <property type="entry name" value="TonB-dep_OMP_SusC/RagA_CS"/>
</dbReference>
<evidence type="ECO:0000313" key="5">
    <source>
        <dbReference type="Proteomes" id="UP000297149"/>
    </source>
</evidence>
<dbReference type="EMBL" id="CP039396">
    <property type="protein sequence ID" value="QCD43375.1"/>
    <property type="molecule type" value="Genomic_DNA"/>
</dbReference>
<keyword evidence="1" id="KW-0472">Membrane</keyword>
<dbReference type="GO" id="GO:0009279">
    <property type="term" value="C:cell outer membrane"/>
    <property type="evidence" value="ECO:0007669"/>
    <property type="project" value="UniProtKB-SubCell"/>
</dbReference>
<dbReference type="SUPFAM" id="SSF56935">
    <property type="entry name" value="Porins"/>
    <property type="match status" value="1"/>
</dbReference>
<dbReference type="Pfam" id="PF13715">
    <property type="entry name" value="CarbopepD_reg_2"/>
    <property type="match status" value="1"/>
</dbReference>
<dbReference type="PROSITE" id="PS52016">
    <property type="entry name" value="TONB_DEPENDENT_REC_3"/>
    <property type="match status" value="1"/>
</dbReference>
<gene>
    <name evidence="4" type="ORF">E7747_14515</name>
</gene>
<keyword evidence="2" id="KW-0732">Signal</keyword>
<evidence type="ECO:0000313" key="4">
    <source>
        <dbReference type="EMBL" id="QCD43375.1"/>
    </source>
</evidence>
<keyword evidence="4" id="KW-0675">Receptor</keyword>
<evidence type="ECO:0000259" key="3">
    <source>
        <dbReference type="Pfam" id="PF07715"/>
    </source>
</evidence>
<dbReference type="Pfam" id="PF07715">
    <property type="entry name" value="Plug"/>
    <property type="match status" value="1"/>
</dbReference>
<name>A0A4P7W7G5_9BACT</name>
<keyword evidence="5" id="KW-1185">Reference proteome</keyword>
<dbReference type="AlphaFoldDB" id="A0A4P7W7G5"/>
<keyword evidence="1" id="KW-0813">Transport</keyword>
<evidence type="ECO:0000256" key="1">
    <source>
        <dbReference type="PROSITE-ProRule" id="PRU01360"/>
    </source>
</evidence>
<dbReference type="InterPro" id="IPR037066">
    <property type="entry name" value="Plug_dom_sf"/>
</dbReference>
<comment type="subcellular location">
    <subcellularLocation>
        <location evidence="1">Cell outer membrane</location>
        <topology evidence="1">Multi-pass membrane protein</topology>
    </subcellularLocation>
</comment>
<feature type="domain" description="TonB-dependent receptor plug" evidence="3">
    <location>
        <begin position="120"/>
        <end position="226"/>
    </location>
</feature>
<dbReference type="InterPro" id="IPR008969">
    <property type="entry name" value="CarboxyPept-like_regulatory"/>
</dbReference>
<dbReference type="FunFam" id="2.60.40.1120:FF:000003">
    <property type="entry name" value="Outer membrane protein Omp121"/>
    <property type="match status" value="1"/>
</dbReference>
<dbReference type="KEGG" id="ddb:E7747_14515"/>
<feature type="chain" id="PRO_5020408440" evidence="2">
    <location>
        <begin position="26"/>
        <end position="1045"/>
    </location>
</feature>
<sequence>MENVKKLFRCISLLMLLVGFGPAWAHADTVRGTVVDDTGEPLVGVSVILKGSSQGVATDIDGLYSLNVPNLKTAVLEFSYVGMVSQTVKVNGRNVVDVTLLTDTEMLDEVVVVGYGQQKKASVVGAITQTTGETLERAGGVSNVGAALTGNLPGVVTSSSTGMPGDEDPQIIIRSASSWNNSQPLVLVDGIERPMSSVDISSVKTISVLKDASATAVYGVKGANGVILITTKRGEEGRAKISVGMNVTAKVISKLPQTLGSADAIRVRNRAIERELGLYPDSWSDIYPEEVIQKYINPGDEWERYVDVDWQKELFKDYAMAYNPNINVAGGTKNVKYFAAVDFLHEGDLFREWDNGRGYKSGYGYNRVNVRSNLDFQITPTTVFKVNLFGMNGEKKRPWSMNDSDWGTSQLWQAAYSAPHDTFLPRYSDGTWGYYPIDTQGSPNSVTNLALAGAEKVTTTRINTDFTLEQDLSFLLKGLRASALVSWDNVFVETGRGINDLYNSYQQKWINPLTGEVTYSQTGDTKTGFDFNEGIKWNTNGGKVDNNQTVRNLFYQGQLFWSGKFGENEVSAMGVFNRTENTYGSDFTNYREDWAFRATYNYADKYFAEYNGAYNGSERFGKKHRFAFFNSGAVGWMISQENFMKFSRGWLDLLKVRYSYGEVGDDYVPARWLYATQMGYGPINDTNGQSFQGINKQLDSPYVWFYEKAVGNADVHWEKAIKQNLGIDYSFFNHLAAGSLEFFRDKRSDILITGNNRAVPSYYGTTAPTANLGRVRTSGFELELRLNYTFGNNFHLWGNFNMTHATNKVLSYDDPELTPDYQKSTGFAIGQDHAIYTAGIAKDWNEVIGMTQHNTNDNNKLPGQFISVDYNGDGVIDTNDNAPYGYTGAPQNTYNATIGFEWKGFSAFVQFYGVTNVSRYVGFTSLNNHLNTVFDEGAFWSASNPDSAVPLPRWSSTPSYYEGTRYHYDGSYIRLKNAEIAYTWTGGWVKKLGMSMFKLYLNGNNLWLWSRMPDDRESNFAGTGLASQGAYPTVRRFNLGFKFDI</sequence>
<dbReference type="RefSeq" id="WP_136416730.1">
    <property type="nucleotide sequence ID" value="NZ_CP039396.1"/>
</dbReference>
<dbReference type="Proteomes" id="UP000297149">
    <property type="component" value="Chromosome"/>
</dbReference>
<keyword evidence="1" id="KW-1134">Transmembrane beta strand</keyword>
<dbReference type="InterPro" id="IPR012910">
    <property type="entry name" value="Plug_dom"/>
</dbReference>
<evidence type="ECO:0000256" key="2">
    <source>
        <dbReference type="SAM" id="SignalP"/>
    </source>
</evidence>
<protein>
    <submittedName>
        <fullName evidence="4">TonB-dependent receptor</fullName>
    </submittedName>
</protein>
<dbReference type="Gene3D" id="2.60.40.1120">
    <property type="entry name" value="Carboxypeptidase-like, regulatory domain"/>
    <property type="match status" value="1"/>
</dbReference>
<keyword evidence="1" id="KW-0998">Cell outer membrane</keyword>
<reference evidence="5" key="1">
    <citation type="submission" date="2019-02" db="EMBL/GenBank/DDBJ databases">
        <title>Isolation and identification of novel species under the genus Muribaculum.</title>
        <authorList>
            <person name="Miyake S."/>
            <person name="Ding Y."/>
            <person name="Low A."/>
            <person name="Soh M."/>
            <person name="Seedorf H."/>
        </authorList>
    </citation>
    <scope>NUCLEOTIDE SEQUENCE [LARGE SCALE GENOMIC DNA]</scope>
    <source>
        <strain evidence="5">H5</strain>
    </source>
</reference>
<dbReference type="Gene3D" id="2.170.130.10">
    <property type="entry name" value="TonB-dependent receptor, plug domain"/>
    <property type="match status" value="1"/>
</dbReference>
<dbReference type="SUPFAM" id="SSF49464">
    <property type="entry name" value="Carboxypeptidase regulatory domain-like"/>
    <property type="match status" value="1"/>
</dbReference>
<organism evidence="4 5">
    <name type="scientific">Duncaniella dubosii</name>
    <dbReference type="NCBI Taxonomy" id="2518971"/>
    <lineage>
        <taxon>Bacteria</taxon>
        <taxon>Pseudomonadati</taxon>
        <taxon>Bacteroidota</taxon>
        <taxon>Bacteroidia</taxon>
        <taxon>Bacteroidales</taxon>
        <taxon>Muribaculaceae</taxon>
        <taxon>Duncaniella</taxon>
    </lineage>
</organism>
<accession>A0A4P7W7G5</accession>
<proteinExistence type="inferred from homology"/>
<dbReference type="NCBIfam" id="TIGR04057">
    <property type="entry name" value="SusC_RagA_signa"/>
    <property type="match status" value="1"/>
</dbReference>
<dbReference type="InterPro" id="IPR023996">
    <property type="entry name" value="TonB-dep_OMP_SusC/RagA"/>
</dbReference>
<comment type="similarity">
    <text evidence="1">Belongs to the TonB-dependent receptor family.</text>
</comment>
<dbReference type="NCBIfam" id="TIGR04056">
    <property type="entry name" value="OMP_RagA_SusC"/>
    <property type="match status" value="1"/>
</dbReference>
<feature type="signal peptide" evidence="2">
    <location>
        <begin position="1"/>
        <end position="25"/>
    </location>
</feature>
<dbReference type="InterPro" id="IPR039426">
    <property type="entry name" value="TonB-dep_rcpt-like"/>
</dbReference>
<keyword evidence="1" id="KW-0812">Transmembrane</keyword>
<dbReference type="FunFam" id="2.170.130.10:FF:000003">
    <property type="entry name" value="SusC/RagA family TonB-linked outer membrane protein"/>
    <property type="match status" value="1"/>
</dbReference>